<feature type="transmembrane region" description="Helical" evidence="1">
    <location>
        <begin position="20"/>
        <end position="38"/>
    </location>
</feature>
<name>A0A1N2TRD7_9MYCO</name>
<dbReference type="EMBL" id="FSHM01000001">
    <property type="protein sequence ID" value="SIA16671.1"/>
    <property type="molecule type" value="Genomic_DNA"/>
</dbReference>
<accession>A0A1N2TRD7</accession>
<keyword evidence="1" id="KW-1133">Transmembrane helix</keyword>
<dbReference type="Proteomes" id="UP000184831">
    <property type="component" value="Unassembled WGS sequence"/>
</dbReference>
<reference evidence="4 5" key="1">
    <citation type="submission" date="2016-11" db="EMBL/GenBank/DDBJ databases">
        <authorList>
            <consortium name="Pathogen Informatics"/>
        </authorList>
    </citation>
    <scope>NUCLEOTIDE SEQUENCE [LARGE SCALE GENOMIC DNA]</scope>
    <source>
        <strain evidence="2 5">104</strain>
        <strain evidence="3 4">696</strain>
    </source>
</reference>
<feature type="transmembrane region" description="Helical" evidence="1">
    <location>
        <begin position="153"/>
        <end position="175"/>
    </location>
</feature>
<organism evidence="2 5">
    <name type="scientific">Mycobacteroides abscessus subsp. abscessus</name>
    <dbReference type="NCBI Taxonomy" id="1185650"/>
    <lineage>
        <taxon>Bacteria</taxon>
        <taxon>Bacillati</taxon>
        <taxon>Actinomycetota</taxon>
        <taxon>Actinomycetes</taxon>
        <taxon>Mycobacteriales</taxon>
        <taxon>Mycobacteriaceae</taxon>
        <taxon>Mycobacteroides</taxon>
        <taxon>Mycobacteroides abscessus</taxon>
    </lineage>
</organism>
<sequence length="260" mass="28977">MEPSGFVSTVKEGLALKLETPYMVAASAIGLLSAWCALPGDEGFRTPFEGLSKFFTWTGWASPAAWLNTAHQWMSDPSRIGVTHFAFVTLAFLGTLFASYSRASFASLVGIGGLVETGFATVAWVLPVSFSIAMTLAGWVMRRWNDDLWERAWLTWFWMGMALGYCVLALIAFVFGEQKGRARSQPVEVALSWETQRYIDKRLRVFGMPSLIPPVSIPTIAPAVVTSRQLAKDYRKKKIRDTEEIGHVRRVSDSGKEHSW</sequence>
<comment type="caution">
    <text evidence="2">The sequence shown here is derived from an EMBL/GenBank/DDBJ whole genome shotgun (WGS) entry which is preliminary data.</text>
</comment>
<keyword evidence="1" id="KW-0812">Transmembrane</keyword>
<protein>
    <recommendedName>
        <fullName evidence="6">Transmembrane protein</fullName>
    </recommendedName>
</protein>
<evidence type="ECO:0000313" key="3">
    <source>
        <dbReference type="EMBL" id="SIL87682.1"/>
    </source>
</evidence>
<feature type="transmembrane region" description="Helical" evidence="1">
    <location>
        <begin position="80"/>
        <end position="100"/>
    </location>
</feature>
<dbReference type="Proteomes" id="UP000185210">
    <property type="component" value="Unassembled WGS sequence"/>
</dbReference>
<dbReference type="GeneID" id="93381261"/>
<dbReference type="AlphaFoldDB" id="A0A1N2TRD7"/>
<dbReference type="RefSeq" id="WP_005112291.1">
    <property type="nucleotide sequence ID" value="NZ_AP028613.1"/>
</dbReference>
<proteinExistence type="predicted"/>
<evidence type="ECO:0000313" key="5">
    <source>
        <dbReference type="Proteomes" id="UP000185210"/>
    </source>
</evidence>
<evidence type="ECO:0008006" key="6">
    <source>
        <dbReference type="Google" id="ProtNLM"/>
    </source>
</evidence>
<gene>
    <name evidence="2" type="ORF">SAMEA2070301_00439</name>
    <name evidence="3" type="ORF">SAMEA2152244_00377</name>
</gene>
<evidence type="ECO:0000256" key="1">
    <source>
        <dbReference type="SAM" id="Phobius"/>
    </source>
</evidence>
<evidence type="ECO:0000313" key="2">
    <source>
        <dbReference type="EMBL" id="SIA16671.1"/>
    </source>
</evidence>
<feature type="transmembrane region" description="Helical" evidence="1">
    <location>
        <begin position="121"/>
        <end position="141"/>
    </location>
</feature>
<keyword evidence="1" id="KW-0472">Membrane</keyword>
<evidence type="ECO:0000313" key="4">
    <source>
        <dbReference type="Proteomes" id="UP000184831"/>
    </source>
</evidence>
<dbReference type="EMBL" id="FSQE01000001">
    <property type="protein sequence ID" value="SIL87682.1"/>
    <property type="molecule type" value="Genomic_DNA"/>
</dbReference>